<dbReference type="Proteomes" id="UP001323405">
    <property type="component" value="Unassembled WGS sequence"/>
</dbReference>
<gene>
    <name evidence="1" type="ORF">QC762_601200</name>
</gene>
<organism evidence="1 2">
    <name type="scientific">Podospora pseudocomata</name>
    <dbReference type="NCBI Taxonomy" id="2093779"/>
    <lineage>
        <taxon>Eukaryota</taxon>
        <taxon>Fungi</taxon>
        <taxon>Dikarya</taxon>
        <taxon>Ascomycota</taxon>
        <taxon>Pezizomycotina</taxon>
        <taxon>Sordariomycetes</taxon>
        <taxon>Sordariomycetidae</taxon>
        <taxon>Sordariales</taxon>
        <taxon>Podosporaceae</taxon>
        <taxon>Podospora</taxon>
    </lineage>
</organism>
<dbReference type="RefSeq" id="XP_062740672.1">
    <property type="nucleotide sequence ID" value="XM_062891817.1"/>
</dbReference>
<dbReference type="EMBL" id="JAFFHA010000008">
    <property type="protein sequence ID" value="KAK4651697.1"/>
    <property type="molecule type" value="Genomic_DNA"/>
</dbReference>
<sequence length="137" mass="14997">MLKRTKWRWKGLPTGRQSPRGWLNHSGAILPVGTDLGGSSRGVARLTRPCDPFLYVIPSRRAQISSDTAASVRKRKPQPKPCSCWISGGFAMVSRVAWEVEASWRTNFKNVGVVTLSIGWAGVGVFEGGTDLLSNTR</sequence>
<evidence type="ECO:0000313" key="2">
    <source>
        <dbReference type="Proteomes" id="UP001323405"/>
    </source>
</evidence>
<reference evidence="1 2" key="1">
    <citation type="journal article" date="2023" name="bioRxiv">
        <title>High-quality genome assemblies of four members of thePodospora anserinaspecies complex.</title>
        <authorList>
            <person name="Ament-Velasquez S.L."/>
            <person name="Vogan A.A."/>
            <person name="Wallerman O."/>
            <person name="Hartmann F."/>
            <person name="Gautier V."/>
            <person name="Silar P."/>
            <person name="Giraud T."/>
            <person name="Johannesson H."/>
        </authorList>
    </citation>
    <scope>NUCLEOTIDE SEQUENCE [LARGE SCALE GENOMIC DNA]</scope>
    <source>
        <strain evidence="1 2">CBS 415.72m</strain>
    </source>
</reference>
<keyword evidence="2" id="KW-1185">Reference proteome</keyword>
<comment type="caution">
    <text evidence="1">The sequence shown here is derived from an EMBL/GenBank/DDBJ whole genome shotgun (WGS) entry which is preliminary data.</text>
</comment>
<accession>A0ABR0G7N4</accession>
<proteinExistence type="predicted"/>
<dbReference type="GeneID" id="87911724"/>
<name>A0ABR0G7N4_9PEZI</name>
<protein>
    <submittedName>
        <fullName evidence="1">Uncharacterized protein</fullName>
    </submittedName>
</protein>
<evidence type="ECO:0000313" key="1">
    <source>
        <dbReference type="EMBL" id="KAK4651697.1"/>
    </source>
</evidence>